<evidence type="ECO:0000313" key="4">
    <source>
        <dbReference type="Proteomes" id="UP000308760"/>
    </source>
</evidence>
<proteinExistence type="inferred from homology"/>
<dbReference type="OrthoDB" id="5184890at2"/>
<dbReference type="EMBL" id="STGY01000024">
    <property type="protein sequence ID" value="THV42470.1"/>
    <property type="molecule type" value="Genomic_DNA"/>
</dbReference>
<comment type="similarity">
    <text evidence="1">Belongs to the barstar family.</text>
</comment>
<reference evidence="3 4" key="2">
    <citation type="submission" date="2019-05" db="EMBL/GenBank/DDBJ databases">
        <title>Glycomyces buryatensis sp. nov.</title>
        <authorList>
            <person name="Nikitina E."/>
        </authorList>
    </citation>
    <scope>NUCLEOTIDE SEQUENCE [LARGE SCALE GENOMIC DNA]</scope>
    <source>
        <strain evidence="3 4">18</strain>
    </source>
</reference>
<dbReference type="RefSeq" id="WP_136533684.1">
    <property type="nucleotide sequence ID" value="NZ_STGY01000024.1"/>
</dbReference>
<dbReference type="SUPFAM" id="SSF52038">
    <property type="entry name" value="Barstar-related"/>
    <property type="match status" value="1"/>
</dbReference>
<dbReference type="InterPro" id="IPR000468">
    <property type="entry name" value="Barstar"/>
</dbReference>
<gene>
    <name evidence="3" type="ORF">FAB82_06240</name>
</gene>
<protein>
    <recommendedName>
        <fullName evidence="2">Barstar (barnase inhibitor) domain-containing protein</fullName>
    </recommendedName>
</protein>
<evidence type="ECO:0000313" key="3">
    <source>
        <dbReference type="EMBL" id="THV42470.1"/>
    </source>
</evidence>
<feature type="domain" description="Barstar (barnase inhibitor)" evidence="2">
    <location>
        <begin position="53"/>
        <end position="125"/>
    </location>
</feature>
<dbReference type="AlphaFoldDB" id="A0A4S8QDS9"/>
<dbReference type="Gene3D" id="3.30.370.10">
    <property type="entry name" value="Barstar-like"/>
    <property type="match status" value="1"/>
</dbReference>
<keyword evidence="4" id="KW-1185">Reference proteome</keyword>
<sequence>MDRVPLTDRLDSHGIAYRHIRPQLAHADCASDTLEAVGPAERVITVRGEWIAGDKYAILDGLAAACEFPAYFGRNWDALTDCLDELPYRTDPEADVLLIISGYPALLRNSVPNDLRILLDVLNDLPTSGDPRFPATFPILCN</sequence>
<reference evidence="4" key="1">
    <citation type="submission" date="2019-04" db="EMBL/GenBank/DDBJ databases">
        <title>Nocardioides xinjiangensis sp. nov.</title>
        <authorList>
            <person name="Liu S."/>
        </authorList>
    </citation>
    <scope>NUCLEOTIDE SEQUENCE [LARGE SCALE GENOMIC DNA]</scope>
    <source>
        <strain evidence="4">18</strain>
    </source>
</reference>
<organism evidence="3 4">
    <name type="scientific">Glycomyces buryatensis</name>
    <dbReference type="NCBI Taxonomy" id="2570927"/>
    <lineage>
        <taxon>Bacteria</taxon>
        <taxon>Bacillati</taxon>
        <taxon>Actinomycetota</taxon>
        <taxon>Actinomycetes</taxon>
        <taxon>Glycomycetales</taxon>
        <taxon>Glycomycetaceae</taxon>
        <taxon>Glycomyces</taxon>
    </lineage>
</organism>
<dbReference type="Pfam" id="PF01337">
    <property type="entry name" value="Barstar"/>
    <property type="match status" value="1"/>
</dbReference>
<name>A0A4S8QDS9_9ACTN</name>
<evidence type="ECO:0000256" key="1">
    <source>
        <dbReference type="ARBA" id="ARBA00006845"/>
    </source>
</evidence>
<dbReference type="Proteomes" id="UP000308760">
    <property type="component" value="Unassembled WGS sequence"/>
</dbReference>
<accession>A0A4S8QDS9</accession>
<dbReference type="InterPro" id="IPR035905">
    <property type="entry name" value="Barstar-like_sf"/>
</dbReference>
<evidence type="ECO:0000259" key="2">
    <source>
        <dbReference type="Pfam" id="PF01337"/>
    </source>
</evidence>
<comment type="caution">
    <text evidence="3">The sequence shown here is derived from an EMBL/GenBank/DDBJ whole genome shotgun (WGS) entry which is preliminary data.</text>
</comment>